<keyword evidence="2" id="KW-0805">Transcription regulation</keyword>
<reference evidence="8" key="1">
    <citation type="journal article" date="2019" name="Int. J. Syst. Evol. Microbiol.">
        <title>The Global Catalogue of Microorganisms (GCM) 10K type strain sequencing project: providing services to taxonomists for standard genome sequencing and annotation.</title>
        <authorList>
            <consortium name="The Broad Institute Genomics Platform"/>
            <consortium name="The Broad Institute Genome Sequencing Center for Infectious Disease"/>
            <person name="Wu L."/>
            <person name="Ma J."/>
        </authorList>
    </citation>
    <scope>NUCLEOTIDE SEQUENCE [LARGE SCALE GENOMIC DNA]</scope>
    <source>
        <strain evidence="8">JCM 17666</strain>
    </source>
</reference>
<dbReference type="Gene3D" id="1.10.10.10">
    <property type="entry name" value="Winged helix-like DNA-binding domain superfamily/Winged helix DNA-binding domain"/>
    <property type="match status" value="1"/>
</dbReference>
<evidence type="ECO:0000313" key="8">
    <source>
        <dbReference type="Proteomes" id="UP001501671"/>
    </source>
</evidence>
<evidence type="ECO:0000313" key="7">
    <source>
        <dbReference type="EMBL" id="GAA4342069.1"/>
    </source>
</evidence>
<gene>
    <name evidence="7" type="primary">tcuR_5</name>
    <name evidence="7" type="ORF">GCM10023144_43600</name>
</gene>
<protein>
    <submittedName>
        <fullName evidence="7">Tricarballylate utilization LysR family transcriptional regulator TcuR</fullName>
    </submittedName>
</protein>
<dbReference type="InterPro" id="IPR036390">
    <property type="entry name" value="WH_DNA-bd_sf"/>
</dbReference>
<name>A0ABP8HPG6_9BURK</name>
<dbReference type="EMBL" id="BAABFO010000031">
    <property type="protein sequence ID" value="GAA4342069.1"/>
    <property type="molecule type" value="Genomic_DNA"/>
</dbReference>
<organism evidence="7 8">
    <name type="scientific">Pigmentiphaga soli</name>
    <dbReference type="NCBI Taxonomy" id="1007095"/>
    <lineage>
        <taxon>Bacteria</taxon>
        <taxon>Pseudomonadati</taxon>
        <taxon>Pseudomonadota</taxon>
        <taxon>Betaproteobacteria</taxon>
        <taxon>Burkholderiales</taxon>
        <taxon>Alcaligenaceae</taxon>
        <taxon>Pigmentiphaga</taxon>
    </lineage>
</organism>
<keyword evidence="5" id="KW-0804">Transcription</keyword>
<feature type="domain" description="HTH lysR-type" evidence="6">
    <location>
        <begin position="1"/>
        <end position="58"/>
    </location>
</feature>
<evidence type="ECO:0000256" key="5">
    <source>
        <dbReference type="ARBA" id="ARBA00023163"/>
    </source>
</evidence>
<dbReference type="InterPro" id="IPR005119">
    <property type="entry name" value="LysR_subst-bd"/>
</dbReference>
<dbReference type="PANTHER" id="PTHR30293:SF0">
    <property type="entry name" value="NITROGEN ASSIMILATION REGULATORY PROTEIN NAC"/>
    <property type="match status" value="1"/>
</dbReference>
<comment type="similarity">
    <text evidence="1">Belongs to the LysR transcriptional regulatory family.</text>
</comment>
<keyword evidence="4" id="KW-0010">Activator</keyword>
<comment type="caution">
    <text evidence="7">The sequence shown here is derived from an EMBL/GenBank/DDBJ whole genome shotgun (WGS) entry which is preliminary data.</text>
</comment>
<dbReference type="InterPro" id="IPR000847">
    <property type="entry name" value="LysR_HTH_N"/>
</dbReference>
<accession>A0ABP8HPG6</accession>
<evidence type="ECO:0000256" key="2">
    <source>
        <dbReference type="ARBA" id="ARBA00023015"/>
    </source>
</evidence>
<dbReference type="SUPFAM" id="SSF53850">
    <property type="entry name" value="Periplasmic binding protein-like II"/>
    <property type="match status" value="1"/>
</dbReference>
<proteinExistence type="inferred from homology"/>
<dbReference type="RefSeq" id="WP_345252045.1">
    <property type="nucleotide sequence ID" value="NZ_BAABFO010000031.1"/>
</dbReference>
<keyword evidence="3" id="KW-0238">DNA-binding</keyword>
<dbReference type="PROSITE" id="PS50931">
    <property type="entry name" value="HTH_LYSR"/>
    <property type="match status" value="1"/>
</dbReference>
<keyword evidence="8" id="KW-1185">Reference proteome</keyword>
<evidence type="ECO:0000256" key="3">
    <source>
        <dbReference type="ARBA" id="ARBA00023125"/>
    </source>
</evidence>
<sequence length="318" mass="33570">MEIRQLRYFVKIIEHGSMGRAAAELGTTTATLSQQVSRLEGQLATRLLLRRATGVQATEAGLTLFQQAQLILRQLDNATNLVQKGRLTGTVSVGLAQSTAAMLSVPFIATMGERYPGIRLRLFEGLSANLLSLLNTRRIDLAILFDDHEARRWSAVPLLQEELLLVGAPGLPGMPTGPQVSVEEIADLPLLIPSAPHTLRTLTFEAFHKKKLEPRVAAEIDGLSILLNAVRAGLGASIQPGSAIAGANGAGLIVTQLASPRLLRASHLASLSDDELSPAALAARVVLGSVARSLVLEGKWHGATLADGAVSACAGRGD</sequence>
<dbReference type="Pfam" id="PF03466">
    <property type="entry name" value="LysR_substrate"/>
    <property type="match status" value="1"/>
</dbReference>
<evidence type="ECO:0000256" key="1">
    <source>
        <dbReference type="ARBA" id="ARBA00009437"/>
    </source>
</evidence>
<dbReference type="PANTHER" id="PTHR30293">
    <property type="entry name" value="TRANSCRIPTIONAL REGULATORY PROTEIN NAC-RELATED"/>
    <property type="match status" value="1"/>
</dbReference>
<dbReference type="Gene3D" id="3.40.190.290">
    <property type="match status" value="1"/>
</dbReference>
<dbReference type="Proteomes" id="UP001501671">
    <property type="component" value="Unassembled WGS sequence"/>
</dbReference>
<dbReference type="Pfam" id="PF00126">
    <property type="entry name" value="HTH_1"/>
    <property type="match status" value="1"/>
</dbReference>
<dbReference type="InterPro" id="IPR036388">
    <property type="entry name" value="WH-like_DNA-bd_sf"/>
</dbReference>
<evidence type="ECO:0000259" key="6">
    <source>
        <dbReference type="PROSITE" id="PS50931"/>
    </source>
</evidence>
<evidence type="ECO:0000256" key="4">
    <source>
        <dbReference type="ARBA" id="ARBA00023159"/>
    </source>
</evidence>
<dbReference type="SUPFAM" id="SSF46785">
    <property type="entry name" value="Winged helix' DNA-binding domain"/>
    <property type="match status" value="1"/>
</dbReference>